<dbReference type="InterPro" id="IPR013518">
    <property type="entry name" value="K_chnl_inward-rec_Kir_cyto"/>
</dbReference>
<evidence type="ECO:0000313" key="15">
    <source>
        <dbReference type="Proteomes" id="UP001596978"/>
    </source>
</evidence>
<accession>A0ABW3CVR3</accession>
<dbReference type="Pfam" id="PF17655">
    <property type="entry name" value="IRK_C"/>
    <property type="match status" value="1"/>
</dbReference>
<dbReference type="Gene3D" id="2.60.40.1400">
    <property type="entry name" value="G protein-activated inward rectifier potassium channel 1"/>
    <property type="match status" value="1"/>
</dbReference>
<evidence type="ECO:0000256" key="7">
    <source>
        <dbReference type="ARBA" id="ARBA00022989"/>
    </source>
</evidence>
<dbReference type="PANTHER" id="PTHR11767:SF102">
    <property type="entry name" value="INWARDLY RECTIFYING POTASSIUM CHANNEL 1, ISOFORM F"/>
    <property type="match status" value="1"/>
</dbReference>
<feature type="transmembrane region" description="Helical" evidence="11">
    <location>
        <begin position="54"/>
        <end position="76"/>
    </location>
</feature>
<evidence type="ECO:0000256" key="9">
    <source>
        <dbReference type="ARBA" id="ARBA00023136"/>
    </source>
</evidence>
<organism evidence="14 15">
    <name type="scientific">Sungkyunkwania multivorans</name>
    <dbReference type="NCBI Taxonomy" id="1173618"/>
    <lineage>
        <taxon>Bacteria</taxon>
        <taxon>Pseudomonadati</taxon>
        <taxon>Bacteroidota</taxon>
        <taxon>Flavobacteriia</taxon>
        <taxon>Flavobacteriales</taxon>
        <taxon>Flavobacteriaceae</taxon>
        <taxon>Sungkyunkwania</taxon>
    </lineage>
</organism>
<evidence type="ECO:0000313" key="14">
    <source>
        <dbReference type="EMBL" id="MFD0861881.1"/>
    </source>
</evidence>
<evidence type="ECO:0000256" key="11">
    <source>
        <dbReference type="SAM" id="Phobius"/>
    </source>
</evidence>
<feature type="transmembrane region" description="Helical" evidence="11">
    <location>
        <begin position="117"/>
        <end position="141"/>
    </location>
</feature>
<dbReference type="Pfam" id="PF07885">
    <property type="entry name" value="Ion_trans_2"/>
    <property type="match status" value="1"/>
</dbReference>
<dbReference type="RefSeq" id="WP_386405737.1">
    <property type="nucleotide sequence ID" value="NZ_JBHTJH010000004.1"/>
</dbReference>
<evidence type="ECO:0000256" key="3">
    <source>
        <dbReference type="ARBA" id="ARBA00022538"/>
    </source>
</evidence>
<dbReference type="Proteomes" id="UP001596978">
    <property type="component" value="Unassembled WGS sequence"/>
</dbReference>
<dbReference type="PANTHER" id="PTHR11767">
    <property type="entry name" value="INWARD RECTIFIER POTASSIUM CHANNEL"/>
    <property type="match status" value="1"/>
</dbReference>
<evidence type="ECO:0000256" key="5">
    <source>
        <dbReference type="ARBA" id="ARBA00022882"/>
    </source>
</evidence>
<dbReference type="InterPro" id="IPR016449">
    <property type="entry name" value="K_chnl_inward-rec_Kir"/>
</dbReference>
<reference evidence="15" key="1">
    <citation type="journal article" date="2019" name="Int. J. Syst. Evol. Microbiol.">
        <title>The Global Catalogue of Microorganisms (GCM) 10K type strain sequencing project: providing services to taxonomists for standard genome sequencing and annotation.</title>
        <authorList>
            <consortium name="The Broad Institute Genomics Platform"/>
            <consortium name="The Broad Institute Genome Sequencing Center for Infectious Disease"/>
            <person name="Wu L."/>
            <person name="Ma J."/>
        </authorList>
    </citation>
    <scope>NUCLEOTIDE SEQUENCE [LARGE SCALE GENOMIC DNA]</scope>
    <source>
        <strain evidence="15">CCUG 62952</strain>
    </source>
</reference>
<name>A0ABW3CVR3_9FLAO</name>
<comment type="caution">
    <text evidence="14">The sequence shown here is derived from an EMBL/GenBank/DDBJ whole genome shotgun (WGS) entry which is preliminary data.</text>
</comment>
<protein>
    <submittedName>
        <fullName evidence="14">Ion channel</fullName>
    </submittedName>
</protein>
<dbReference type="Gene3D" id="1.10.287.70">
    <property type="match status" value="1"/>
</dbReference>
<sequence length="306" mass="34777">MAKKVIDPGLGTASVADAKRMVNKDGTFNIAHVNHRGRIFSAYKYLISISWGRFFFIVVLGYIVINSIFAALYVIAGIENIIPPSGDVLKDFLNAFFFSSQTITTVGYGAMAPKGLAAGWISTFEALIGLLSFSFITGLLYGRFAKPRASIVFSKHMIYRDFNNGKAIMFRLMNRRTNVMIQPRVKVTLSISEEKNGEFSRSFYQLQLERDAITYMPITWTIVHPLDDQSPLSKFSKEQLKKLNAELVILASYYDETFNQVVHQVHSYLLSETELDRHFEKAFYFDEDGVTTLDHKRLSKTTAIER</sequence>
<keyword evidence="15" id="KW-1185">Reference proteome</keyword>
<evidence type="ECO:0000256" key="10">
    <source>
        <dbReference type="ARBA" id="ARBA00023303"/>
    </source>
</evidence>
<keyword evidence="3" id="KW-0633">Potassium transport</keyword>
<dbReference type="PRINTS" id="PR01320">
    <property type="entry name" value="KIRCHANNEL"/>
</dbReference>
<keyword evidence="8" id="KW-0406">Ion transport</keyword>
<keyword evidence="6" id="KW-0630">Potassium</keyword>
<evidence type="ECO:0000256" key="8">
    <source>
        <dbReference type="ARBA" id="ARBA00023065"/>
    </source>
</evidence>
<feature type="domain" description="Inward rectifier potassium channel C-terminal" evidence="13">
    <location>
        <begin position="152"/>
        <end position="305"/>
    </location>
</feature>
<keyword evidence="9 11" id="KW-0472">Membrane</keyword>
<evidence type="ECO:0000256" key="6">
    <source>
        <dbReference type="ARBA" id="ARBA00022958"/>
    </source>
</evidence>
<dbReference type="EMBL" id="JBHTJH010000004">
    <property type="protein sequence ID" value="MFD0861881.1"/>
    <property type="molecule type" value="Genomic_DNA"/>
</dbReference>
<evidence type="ECO:0000256" key="2">
    <source>
        <dbReference type="ARBA" id="ARBA00022448"/>
    </source>
</evidence>
<dbReference type="InterPro" id="IPR014756">
    <property type="entry name" value="Ig_E-set"/>
</dbReference>
<evidence type="ECO:0000259" key="12">
    <source>
        <dbReference type="Pfam" id="PF07885"/>
    </source>
</evidence>
<dbReference type="SUPFAM" id="SSF81324">
    <property type="entry name" value="Voltage-gated potassium channels"/>
    <property type="match status" value="1"/>
</dbReference>
<proteinExistence type="predicted"/>
<gene>
    <name evidence="14" type="ORF">ACFQ1M_06655</name>
</gene>
<keyword evidence="4 11" id="KW-0812">Transmembrane</keyword>
<evidence type="ECO:0000256" key="4">
    <source>
        <dbReference type="ARBA" id="ARBA00022692"/>
    </source>
</evidence>
<comment type="subcellular location">
    <subcellularLocation>
        <location evidence="1">Membrane</location>
        <topology evidence="1">Multi-pass membrane protein</topology>
    </subcellularLocation>
</comment>
<evidence type="ECO:0000256" key="1">
    <source>
        <dbReference type="ARBA" id="ARBA00004141"/>
    </source>
</evidence>
<evidence type="ECO:0000259" key="13">
    <source>
        <dbReference type="Pfam" id="PF17655"/>
    </source>
</evidence>
<dbReference type="SUPFAM" id="SSF81296">
    <property type="entry name" value="E set domains"/>
    <property type="match status" value="1"/>
</dbReference>
<keyword evidence="2" id="KW-0813">Transport</keyword>
<keyword evidence="10" id="KW-0407">Ion channel</keyword>
<dbReference type="InterPro" id="IPR013099">
    <property type="entry name" value="K_chnl_dom"/>
</dbReference>
<feature type="domain" description="Potassium channel" evidence="12">
    <location>
        <begin position="72"/>
        <end position="139"/>
    </location>
</feature>
<keyword evidence="7 11" id="KW-1133">Transmembrane helix</keyword>
<keyword evidence="5" id="KW-0851">Voltage-gated channel</keyword>
<dbReference type="InterPro" id="IPR041647">
    <property type="entry name" value="IRK_C"/>
</dbReference>